<gene>
    <name evidence="1" type="ORF">SAMN05421508_11610</name>
</gene>
<reference evidence="1 2" key="1">
    <citation type="submission" date="2017-09" db="EMBL/GenBank/DDBJ databases">
        <authorList>
            <person name="Ehlers B."/>
            <person name="Leendertz F.H."/>
        </authorList>
    </citation>
    <scope>NUCLEOTIDE SEQUENCE [LARGE SCALE GENOMIC DNA]</scope>
    <source>
        <strain evidence="1 2">USBA 140</strain>
    </source>
</reference>
<sequence length="64" mass="6748">MDREDRGGAAAFDARMRDRETRALQLCIRHLMQDAEALGLDAVCVALEAAAAAVEEAMTANGGA</sequence>
<protein>
    <submittedName>
        <fullName evidence="1">Uncharacterized protein</fullName>
    </submittedName>
</protein>
<dbReference type="Proteomes" id="UP000219621">
    <property type="component" value="Unassembled WGS sequence"/>
</dbReference>
<dbReference type="AlphaFoldDB" id="A0A286H1A3"/>
<evidence type="ECO:0000313" key="2">
    <source>
        <dbReference type="Proteomes" id="UP000219621"/>
    </source>
</evidence>
<organism evidence="1 2">
    <name type="scientific">Caenispirillum bisanense</name>
    <dbReference type="NCBI Taxonomy" id="414052"/>
    <lineage>
        <taxon>Bacteria</taxon>
        <taxon>Pseudomonadati</taxon>
        <taxon>Pseudomonadota</taxon>
        <taxon>Alphaproteobacteria</taxon>
        <taxon>Rhodospirillales</taxon>
        <taxon>Novispirillaceae</taxon>
        <taxon>Caenispirillum</taxon>
    </lineage>
</organism>
<dbReference type="EMBL" id="OCNJ01000016">
    <property type="protein sequence ID" value="SOE01084.1"/>
    <property type="molecule type" value="Genomic_DNA"/>
</dbReference>
<dbReference type="RefSeq" id="WP_097281496.1">
    <property type="nucleotide sequence ID" value="NZ_OCNJ01000016.1"/>
</dbReference>
<accession>A0A286H1A3</accession>
<evidence type="ECO:0000313" key="1">
    <source>
        <dbReference type="EMBL" id="SOE01084.1"/>
    </source>
</evidence>
<keyword evidence="2" id="KW-1185">Reference proteome</keyword>
<proteinExistence type="predicted"/>
<name>A0A286H1A3_9PROT</name>